<dbReference type="InterPro" id="IPR013083">
    <property type="entry name" value="Znf_RING/FYVE/PHD"/>
</dbReference>
<protein>
    <recommendedName>
        <fullName evidence="5">RING-type domain-containing protein</fullName>
    </recommendedName>
</protein>
<dbReference type="PROSITE" id="PS50089">
    <property type="entry name" value="ZF_RING_2"/>
    <property type="match status" value="1"/>
</dbReference>
<keyword evidence="3" id="KW-0862">Zinc</keyword>
<dbReference type="PhylomeDB" id="A0A0G4FV60"/>
<organism evidence="6 7">
    <name type="scientific">Vitrella brassicaformis (strain CCMP3155)</name>
    <dbReference type="NCBI Taxonomy" id="1169540"/>
    <lineage>
        <taxon>Eukaryota</taxon>
        <taxon>Sar</taxon>
        <taxon>Alveolata</taxon>
        <taxon>Colpodellida</taxon>
        <taxon>Vitrellaceae</taxon>
        <taxon>Vitrella</taxon>
    </lineage>
</organism>
<evidence type="ECO:0000256" key="4">
    <source>
        <dbReference type="PROSITE-ProRule" id="PRU00175"/>
    </source>
</evidence>
<dbReference type="Gene3D" id="3.30.40.10">
    <property type="entry name" value="Zinc/RING finger domain, C3HC4 (zinc finger)"/>
    <property type="match status" value="1"/>
</dbReference>
<evidence type="ECO:0000259" key="5">
    <source>
        <dbReference type="PROSITE" id="PS50089"/>
    </source>
</evidence>
<evidence type="ECO:0000313" key="7">
    <source>
        <dbReference type="Proteomes" id="UP000041254"/>
    </source>
</evidence>
<dbReference type="PROSITE" id="PS00518">
    <property type="entry name" value="ZF_RING_1"/>
    <property type="match status" value="1"/>
</dbReference>
<gene>
    <name evidence="6" type="ORF">Vbra_9432</name>
</gene>
<evidence type="ECO:0000256" key="3">
    <source>
        <dbReference type="ARBA" id="ARBA00022833"/>
    </source>
</evidence>
<dbReference type="EMBL" id="CDMY01000503">
    <property type="protein sequence ID" value="CEM18555.1"/>
    <property type="molecule type" value="Genomic_DNA"/>
</dbReference>
<dbReference type="OrthoDB" id="10065815at2759"/>
<keyword evidence="7" id="KW-1185">Reference proteome</keyword>
<dbReference type="InParanoid" id="A0A0G4FV60"/>
<evidence type="ECO:0000256" key="1">
    <source>
        <dbReference type="ARBA" id="ARBA00022723"/>
    </source>
</evidence>
<keyword evidence="2 4" id="KW-0863">Zinc-finger</keyword>
<evidence type="ECO:0000313" key="6">
    <source>
        <dbReference type="EMBL" id="CEM18555.1"/>
    </source>
</evidence>
<dbReference type="AlphaFoldDB" id="A0A0G4FV60"/>
<dbReference type="Proteomes" id="UP000041254">
    <property type="component" value="Unassembled WGS sequence"/>
</dbReference>
<dbReference type="InterPro" id="IPR001841">
    <property type="entry name" value="Znf_RING"/>
</dbReference>
<dbReference type="VEuPathDB" id="CryptoDB:Vbra_9432"/>
<sequence length="359" mass="40028">MLLTSRALCKCCWAASDSAASRVCVRRQVAVRFGFAFASRRPPHHARHQQFVRQWLRWSTRCPSATPSLICCEPFAGKTDLVTMKCNHYFCFECLKGEVSSWSDLKNMTTRGTMISSLHDGSFPCPVCRKKCTLFERIQRPTTPSPTLSPEPEGGPFRNVSVEEADGTVATWLANYCSVQAFTGLAPYINPDNLDTLEKLQEHQTIFQFGLFAARDELEKAWKRVATVHKTPEAIAEAFKWDRDVEDARAVLRHADARVTGCQKSISRVTRQQIGSGVSFGVQSDVWVCGVVTRPEYNGLEGKITAVLPPKTDGNKSDVTRYRVALSVGSIELSLRAENLRLTSAANQLISQIATLFQF</sequence>
<feature type="domain" description="RING-type" evidence="5">
    <location>
        <begin position="70"/>
        <end position="129"/>
    </location>
</feature>
<dbReference type="GO" id="GO:0008270">
    <property type="term" value="F:zinc ion binding"/>
    <property type="evidence" value="ECO:0007669"/>
    <property type="project" value="UniProtKB-KW"/>
</dbReference>
<keyword evidence="1" id="KW-0479">Metal-binding</keyword>
<reference evidence="6 7" key="1">
    <citation type="submission" date="2014-11" db="EMBL/GenBank/DDBJ databases">
        <authorList>
            <person name="Zhu J."/>
            <person name="Qi W."/>
            <person name="Song R."/>
        </authorList>
    </citation>
    <scope>NUCLEOTIDE SEQUENCE [LARGE SCALE GENOMIC DNA]</scope>
</reference>
<dbReference type="SMART" id="SM00184">
    <property type="entry name" value="RING"/>
    <property type="match status" value="1"/>
</dbReference>
<name>A0A0G4FV60_VITBC</name>
<dbReference type="SUPFAM" id="SSF57850">
    <property type="entry name" value="RING/U-box"/>
    <property type="match status" value="1"/>
</dbReference>
<proteinExistence type="predicted"/>
<accession>A0A0G4FV60</accession>
<dbReference type="InterPro" id="IPR017907">
    <property type="entry name" value="Znf_RING_CS"/>
</dbReference>
<evidence type="ECO:0000256" key="2">
    <source>
        <dbReference type="ARBA" id="ARBA00022771"/>
    </source>
</evidence>